<dbReference type="AlphaFoldDB" id="A0AAV4XIU6"/>
<dbReference type="Proteomes" id="UP001054945">
    <property type="component" value="Unassembled WGS sequence"/>
</dbReference>
<proteinExistence type="predicted"/>
<evidence type="ECO:0000313" key="1">
    <source>
        <dbReference type="EMBL" id="GIY94562.1"/>
    </source>
</evidence>
<reference evidence="1 2" key="1">
    <citation type="submission" date="2021-06" db="EMBL/GenBank/DDBJ databases">
        <title>Caerostris extrusa draft genome.</title>
        <authorList>
            <person name="Kono N."/>
            <person name="Arakawa K."/>
        </authorList>
    </citation>
    <scope>NUCLEOTIDE SEQUENCE [LARGE SCALE GENOMIC DNA]</scope>
</reference>
<comment type="caution">
    <text evidence="1">The sequence shown here is derived from an EMBL/GenBank/DDBJ whole genome shotgun (WGS) entry which is preliminary data.</text>
</comment>
<accession>A0AAV4XIU6</accession>
<sequence>MRNTLRDFSESLKTENIPNLSLMTLRKVYRSLLPKTNLHSYASESTTFSSCVSAFSAGANDITQTLSSFFSLLLFRYFSKSKSSGRILLTDSSLNTRFKLDASREKQFLASLMQRTLST</sequence>
<dbReference type="EMBL" id="BPLR01000406">
    <property type="protein sequence ID" value="GIY94562.1"/>
    <property type="molecule type" value="Genomic_DNA"/>
</dbReference>
<keyword evidence="2" id="KW-1185">Reference proteome</keyword>
<protein>
    <submittedName>
        <fullName evidence="1">Uncharacterized protein</fullName>
    </submittedName>
</protein>
<evidence type="ECO:0000313" key="2">
    <source>
        <dbReference type="Proteomes" id="UP001054945"/>
    </source>
</evidence>
<organism evidence="1 2">
    <name type="scientific">Caerostris extrusa</name>
    <name type="common">Bark spider</name>
    <name type="synonym">Caerostris bankana</name>
    <dbReference type="NCBI Taxonomy" id="172846"/>
    <lineage>
        <taxon>Eukaryota</taxon>
        <taxon>Metazoa</taxon>
        <taxon>Ecdysozoa</taxon>
        <taxon>Arthropoda</taxon>
        <taxon>Chelicerata</taxon>
        <taxon>Arachnida</taxon>
        <taxon>Araneae</taxon>
        <taxon>Araneomorphae</taxon>
        <taxon>Entelegynae</taxon>
        <taxon>Araneoidea</taxon>
        <taxon>Araneidae</taxon>
        <taxon>Caerostris</taxon>
    </lineage>
</organism>
<name>A0AAV4XIU6_CAEEX</name>
<gene>
    <name evidence="1" type="ORF">CEXT_245741</name>
</gene>